<reference evidence="2 3" key="1">
    <citation type="journal article" date="2018" name="PLoS ONE">
        <title>The draft genome of Kipferlia bialata reveals reductive genome evolution in fornicate parasites.</title>
        <authorList>
            <person name="Tanifuji G."/>
            <person name="Takabayashi S."/>
            <person name="Kume K."/>
            <person name="Takagi M."/>
            <person name="Nakayama T."/>
            <person name="Kamikawa R."/>
            <person name="Inagaki Y."/>
            <person name="Hashimoto T."/>
        </authorList>
    </citation>
    <scope>NUCLEOTIDE SEQUENCE [LARGE SCALE GENOMIC DNA]</scope>
    <source>
        <strain evidence="2">NY0173</strain>
    </source>
</reference>
<feature type="region of interest" description="Disordered" evidence="1">
    <location>
        <begin position="394"/>
        <end position="428"/>
    </location>
</feature>
<evidence type="ECO:0000256" key="1">
    <source>
        <dbReference type="SAM" id="MobiDB-lite"/>
    </source>
</evidence>
<proteinExistence type="predicted"/>
<feature type="compositionally biased region" description="Basic and acidic residues" evidence="1">
    <location>
        <begin position="450"/>
        <end position="478"/>
    </location>
</feature>
<feature type="compositionally biased region" description="Basic and acidic residues" evidence="1">
    <location>
        <begin position="397"/>
        <end position="415"/>
    </location>
</feature>
<feature type="region of interest" description="Disordered" evidence="1">
    <location>
        <begin position="306"/>
        <end position="358"/>
    </location>
</feature>
<accession>A0A9K3D183</accession>
<protein>
    <submittedName>
        <fullName evidence="2">Uncharacterized protein</fullName>
    </submittedName>
</protein>
<organism evidence="2 3">
    <name type="scientific">Kipferlia bialata</name>
    <dbReference type="NCBI Taxonomy" id="797122"/>
    <lineage>
        <taxon>Eukaryota</taxon>
        <taxon>Metamonada</taxon>
        <taxon>Carpediemonas-like organisms</taxon>
        <taxon>Kipferlia</taxon>
    </lineage>
</organism>
<keyword evidence="3" id="KW-1185">Reference proteome</keyword>
<comment type="caution">
    <text evidence="2">The sequence shown here is derived from an EMBL/GenBank/DDBJ whole genome shotgun (WGS) entry which is preliminary data.</text>
</comment>
<evidence type="ECO:0000313" key="2">
    <source>
        <dbReference type="EMBL" id="GIQ86390.1"/>
    </source>
</evidence>
<name>A0A9K3D183_9EUKA</name>
<feature type="compositionally biased region" description="Basic and acidic residues" evidence="1">
    <location>
        <begin position="340"/>
        <end position="358"/>
    </location>
</feature>
<feature type="non-terminal residue" evidence="2">
    <location>
        <position position="1"/>
    </location>
</feature>
<sequence length="618" mass="68783">SVSSSREDDDVIVVRPTLGHVAEHVFTVPRNGRHRTTWGLLNLITDFLLLVRRARRDAARNNQWEGRDGGMRSGGSRTGFSTDTAQSNRDKFSKFKVREDRTRGKCAVCQVHYSNYAQHCMSAAHKERYFALLRHHNLVGPLVRYTNLFARRHAVSMQLSAITTGVAARSRVPYKVAVTALNDALRAMGADFRADPFDCPRSSSPTVTSEAFRRWKDGVMNGTLASLQSSIHSIAPETRQQNKRRLRNISMYAASAAAALCHADQDQLLSEVQEKVLNEAGIEVPALKAPAPVPVVDLPILEELRQDRRSGRAQAPRRSRPSRGMDMDMADGSSSESDEDREREREAVPERETCRDALRGKRRGVPRFSGEADVVAPETLYGFMGGVCNLVDGEDDLDKRGSRGMDDQPERRQSDTKYAGPPVPLDLDNRQMVQSTSRWLMDRYLPHDGGDYQTDLDRQEREAHAERLAEKERLREAGEGDETPSRGVHLSPSVPLPSLPDLTSAGANIDVIKDACPYIDALIEADGDVDIDTEKERQATDLVAELKADLLATEVGHLPMSEHGALVTMSRRLKQLDTDEEPQRGVTQRGRAFESAALNDAQRVAEYVDDDQSEYSGM</sequence>
<dbReference type="Proteomes" id="UP000265618">
    <property type="component" value="Unassembled WGS sequence"/>
</dbReference>
<feature type="region of interest" description="Disordered" evidence="1">
    <location>
        <begin position="62"/>
        <end position="87"/>
    </location>
</feature>
<feature type="region of interest" description="Disordered" evidence="1">
    <location>
        <begin position="450"/>
        <end position="499"/>
    </location>
</feature>
<evidence type="ECO:0000313" key="3">
    <source>
        <dbReference type="Proteomes" id="UP000265618"/>
    </source>
</evidence>
<dbReference type="EMBL" id="BDIP01002503">
    <property type="protein sequence ID" value="GIQ86390.1"/>
    <property type="molecule type" value="Genomic_DNA"/>
</dbReference>
<dbReference type="AlphaFoldDB" id="A0A9K3D183"/>
<gene>
    <name evidence="2" type="ORF">KIPB_008239</name>
</gene>
<dbReference type="OrthoDB" id="10253864at2759"/>